<gene>
    <name evidence="1" type="ORF">UFOPK4061_01254</name>
</gene>
<dbReference type="EMBL" id="CAFBPD010000229">
    <property type="protein sequence ID" value="CAB5018536.1"/>
    <property type="molecule type" value="Genomic_DNA"/>
</dbReference>
<organism evidence="1">
    <name type="scientific">freshwater metagenome</name>
    <dbReference type="NCBI Taxonomy" id="449393"/>
    <lineage>
        <taxon>unclassified sequences</taxon>
        <taxon>metagenomes</taxon>
        <taxon>ecological metagenomes</taxon>
    </lineage>
</organism>
<accession>A0A6J7QNM7</accession>
<name>A0A6J7QNM7_9ZZZZ</name>
<dbReference type="AlphaFoldDB" id="A0A6J7QNM7"/>
<reference evidence="1" key="1">
    <citation type="submission" date="2020-05" db="EMBL/GenBank/DDBJ databases">
        <authorList>
            <person name="Chiriac C."/>
            <person name="Salcher M."/>
            <person name="Ghai R."/>
            <person name="Kavagutti S V."/>
        </authorList>
    </citation>
    <scope>NUCLEOTIDE SEQUENCE</scope>
</reference>
<proteinExistence type="predicted"/>
<protein>
    <submittedName>
        <fullName evidence="1">Unannotated protein</fullName>
    </submittedName>
</protein>
<sequence length="353" mass="37998">MRIIRLTASLVTAVAVAVVPAVAATAAAPETPATRYSSDLGIAPRLQWNSNYGYCGEVSFISAGMYYGQYTSQWTARSLASPGTPQTEEESQLLIGVNDVEAAERMRLQAVPFDSESQRSTRSYLTWVKSMVLRGYPVIIGVLVNMSEFEDDSAGSSEYDHIVPVTGIGSRSPLSAADRRYRPTDVITFSDNGVDGSAAPSDAMFRYRFNAFQKSRGQANDPDAPAYSLLNRPMNYATAVTGVRDLDGVTIPVRLTSSTDGEGAQDDDRLVAPPAPRAIDLTATVTIPDSTRGYNVYLYDDFAKVPVSNFNASAANAVQSWTIPPGSGATWSKTITTMSDQTRVFRAVPISAP</sequence>
<evidence type="ECO:0000313" key="1">
    <source>
        <dbReference type="EMBL" id="CAB5018536.1"/>
    </source>
</evidence>